<organism evidence="1 2">
    <name type="scientific">Stephania yunnanensis</name>
    <dbReference type="NCBI Taxonomy" id="152371"/>
    <lineage>
        <taxon>Eukaryota</taxon>
        <taxon>Viridiplantae</taxon>
        <taxon>Streptophyta</taxon>
        <taxon>Embryophyta</taxon>
        <taxon>Tracheophyta</taxon>
        <taxon>Spermatophyta</taxon>
        <taxon>Magnoliopsida</taxon>
        <taxon>Ranunculales</taxon>
        <taxon>Menispermaceae</taxon>
        <taxon>Menispermoideae</taxon>
        <taxon>Cissampelideae</taxon>
        <taxon>Stephania</taxon>
    </lineage>
</organism>
<dbReference type="Proteomes" id="UP001420932">
    <property type="component" value="Unassembled WGS sequence"/>
</dbReference>
<dbReference type="EMBL" id="JBBNAF010000012">
    <property type="protein sequence ID" value="KAK9092848.1"/>
    <property type="molecule type" value="Genomic_DNA"/>
</dbReference>
<gene>
    <name evidence="1" type="ORF">Syun_027759</name>
</gene>
<sequence length="70" mass="8153">MDFSHSTKLSLTVFNSSQISIEEGNQEEQLVFLGEKRKKSDENWTMGDHRVKERAERFLLSNSIKCFVES</sequence>
<accession>A0AAP0HLB8</accession>
<evidence type="ECO:0000313" key="1">
    <source>
        <dbReference type="EMBL" id="KAK9092848.1"/>
    </source>
</evidence>
<name>A0AAP0HLB8_9MAGN</name>
<keyword evidence="2" id="KW-1185">Reference proteome</keyword>
<protein>
    <submittedName>
        <fullName evidence="1">Uncharacterized protein</fullName>
    </submittedName>
</protein>
<comment type="caution">
    <text evidence="1">The sequence shown here is derived from an EMBL/GenBank/DDBJ whole genome shotgun (WGS) entry which is preliminary data.</text>
</comment>
<proteinExistence type="predicted"/>
<evidence type="ECO:0000313" key="2">
    <source>
        <dbReference type="Proteomes" id="UP001420932"/>
    </source>
</evidence>
<reference evidence="1 2" key="1">
    <citation type="submission" date="2024-01" db="EMBL/GenBank/DDBJ databases">
        <title>Genome assemblies of Stephania.</title>
        <authorList>
            <person name="Yang L."/>
        </authorList>
    </citation>
    <scope>NUCLEOTIDE SEQUENCE [LARGE SCALE GENOMIC DNA]</scope>
    <source>
        <strain evidence="1">YNDBR</strain>
        <tissue evidence="1">Leaf</tissue>
    </source>
</reference>
<dbReference type="AlphaFoldDB" id="A0AAP0HLB8"/>